<reference evidence="2 3" key="1">
    <citation type="submission" date="2021-05" db="EMBL/GenBank/DDBJ databases">
        <title>Genome Assembly of Synthetic Allotetraploid Brassica napus Reveals Homoeologous Exchanges between Subgenomes.</title>
        <authorList>
            <person name="Davis J.T."/>
        </authorList>
    </citation>
    <scope>NUCLEOTIDE SEQUENCE [LARGE SCALE GENOMIC DNA]</scope>
    <source>
        <strain evidence="3">cv. Da-Ae</strain>
        <tissue evidence="2">Seedling</tissue>
    </source>
</reference>
<dbReference type="Pfam" id="PF07734">
    <property type="entry name" value="FBA_1"/>
    <property type="match status" value="2"/>
</dbReference>
<comment type="caution">
    <text evidence="2">The sequence shown here is derived from an EMBL/GenBank/DDBJ whole genome shotgun (WGS) entry which is preliminary data.</text>
</comment>
<gene>
    <name evidence="2" type="ORF">HID58_042126</name>
</gene>
<dbReference type="InterPro" id="IPR006527">
    <property type="entry name" value="F-box-assoc_dom_typ1"/>
</dbReference>
<name>A0ABQ8BD17_BRANA</name>
<evidence type="ECO:0000313" key="2">
    <source>
        <dbReference type="EMBL" id="KAH0902623.1"/>
    </source>
</evidence>
<feature type="domain" description="F-box associated beta-propeller type 1" evidence="1">
    <location>
        <begin position="266"/>
        <end position="323"/>
    </location>
</feature>
<dbReference type="Proteomes" id="UP000824890">
    <property type="component" value="Unassembled WGS sequence"/>
</dbReference>
<dbReference type="SUPFAM" id="SSF81383">
    <property type="entry name" value="F-box domain"/>
    <property type="match status" value="1"/>
</dbReference>
<evidence type="ECO:0000259" key="1">
    <source>
        <dbReference type="Pfam" id="PF07734"/>
    </source>
</evidence>
<dbReference type="NCBIfam" id="TIGR01640">
    <property type="entry name" value="F_box_assoc_1"/>
    <property type="match status" value="1"/>
</dbReference>
<evidence type="ECO:0000313" key="3">
    <source>
        <dbReference type="Proteomes" id="UP000824890"/>
    </source>
</evidence>
<sequence>MKMSDLPRELAEEALCRIPVTSLRPVRSTCKKCGVFAKKHLAHHAKVAEEAKEDPVVVMIMDYRVFLMRFNLSNINNNVESCVNPEAKLIGPDGSDQIDVREIFHCDGLLLCIPKDHSRLVVWNPYWGQTRWIECTHNYRLQPNHLVDKYTYALGYDSSSSSHKILRFSDFATMFVEFRIYEFSSDSWRILDLLPRVWMIGYGERGLTLKGNTYWFASEIQFKNSFLVCFDFTRETFWSHLPLPFDDAYPEDTVSLSSVREDQLVEKKIAVVFAKDTDIQNPTREVAYIIGVDGSIKAADVRESADKVLTALVCSYVPSLSKIGVLWLQYFIDIPNLVQTSLSFPDGVN</sequence>
<keyword evidence="3" id="KW-1185">Reference proteome</keyword>
<dbReference type="PANTHER" id="PTHR47993:SF289">
    <property type="entry name" value="F-BOX ASSOCIATED UBIQUITINATION EFFECTOR FAMILY PROTEIN"/>
    <property type="match status" value="1"/>
</dbReference>
<dbReference type="EMBL" id="JAGKQM010000011">
    <property type="protein sequence ID" value="KAH0902623.1"/>
    <property type="molecule type" value="Genomic_DNA"/>
</dbReference>
<protein>
    <recommendedName>
        <fullName evidence="1">F-box associated beta-propeller type 1 domain-containing protein</fullName>
    </recommendedName>
</protein>
<organism evidence="2 3">
    <name type="scientific">Brassica napus</name>
    <name type="common">Rape</name>
    <dbReference type="NCBI Taxonomy" id="3708"/>
    <lineage>
        <taxon>Eukaryota</taxon>
        <taxon>Viridiplantae</taxon>
        <taxon>Streptophyta</taxon>
        <taxon>Embryophyta</taxon>
        <taxon>Tracheophyta</taxon>
        <taxon>Spermatophyta</taxon>
        <taxon>Magnoliopsida</taxon>
        <taxon>eudicotyledons</taxon>
        <taxon>Gunneridae</taxon>
        <taxon>Pentapetalae</taxon>
        <taxon>rosids</taxon>
        <taxon>malvids</taxon>
        <taxon>Brassicales</taxon>
        <taxon>Brassicaceae</taxon>
        <taxon>Brassiceae</taxon>
        <taxon>Brassica</taxon>
    </lineage>
</organism>
<dbReference type="PANTHER" id="PTHR47993">
    <property type="entry name" value="OS09G0372900 PROTEIN-RELATED"/>
    <property type="match status" value="1"/>
</dbReference>
<dbReference type="InterPro" id="IPR050233">
    <property type="entry name" value="A_thaliana_F-box"/>
</dbReference>
<accession>A0ABQ8BD17</accession>
<dbReference type="InterPro" id="IPR017451">
    <property type="entry name" value="F-box-assoc_interact_dom"/>
</dbReference>
<feature type="domain" description="F-box associated beta-propeller type 1" evidence="1">
    <location>
        <begin position="57"/>
        <end position="265"/>
    </location>
</feature>
<dbReference type="InterPro" id="IPR036047">
    <property type="entry name" value="F-box-like_dom_sf"/>
</dbReference>
<proteinExistence type="predicted"/>